<comment type="catalytic activity">
    <reaction evidence="8 9 10">
        <text>2-[(2R,5Z)-2-carboxy-4-methylthiazol-5(2H)-ylidene]ethyl phosphate + 4-amino-2-methyl-5-(diphosphooxymethyl)pyrimidine + 2 H(+) = thiamine phosphate + CO2 + diphosphate</text>
        <dbReference type="Rhea" id="RHEA:47844"/>
        <dbReference type="ChEBI" id="CHEBI:15378"/>
        <dbReference type="ChEBI" id="CHEBI:16526"/>
        <dbReference type="ChEBI" id="CHEBI:33019"/>
        <dbReference type="ChEBI" id="CHEBI:37575"/>
        <dbReference type="ChEBI" id="CHEBI:57841"/>
        <dbReference type="ChEBI" id="CHEBI:62899"/>
        <dbReference type="EC" id="2.5.1.3"/>
    </reaction>
</comment>
<dbReference type="InterPro" id="IPR022998">
    <property type="entry name" value="ThiamineP_synth_TenI"/>
</dbReference>
<dbReference type="InterPro" id="IPR013785">
    <property type="entry name" value="Aldolase_TIM"/>
</dbReference>
<evidence type="ECO:0000256" key="4">
    <source>
        <dbReference type="ARBA" id="ARBA00022842"/>
    </source>
</evidence>
<feature type="binding site" evidence="9">
    <location>
        <position position="146"/>
    </location>
    <ligand>
        <name>4-amino-2-methyl-5-(diphosphooxymethyl)pyrimidine</name>
        <dbReference type="ChEBI" id="CHEBI:57841"/>
    </ligand>
</feature>
<dbReference type="HAMAP" id="MF_00097">
    <property type="entry name" value="TMP_synthase"/>
    <property type="match status" value="1"/>
</dbReference>
<comment type="function">
    <text evidence="9">Condenses 4-methyl-5-(beta-hydroxyethyl)thiazole monophosphate (THZ-P) and 2-methyl-4-amino-5-hydroxymethyl pyrimidine pyrophosphate (HMP-PP) to form thiamine monophosphate (TMP).</text>
</comment>
<keyword evidence="4 9" id="KW-0460">Magnesium</keyword>
<accession>A0ABS6JN48</accession>
<evidence type="ECO:0000256" key="7">
    <source>
        <dbReference type="ARBA" id="ARBA00047851"/>
    </source>
</evidence>
<dbReference type="RefSeq" id="WP_088073575.1">
    <property type="nucleotide sequence ID" value="NZ_JAHQCR010000009.1"/>
</dbReference>
<keyword evidence="2 9" id="KW-0808">Transferase</keyword>
<dbReference type="PANTHER" id="PTHR20857:SF15">
    <property type="entry name" value="THIAMINE-PHOSPHATE SYNTHASE"/>
    <property type="match status" value="1"/>
</dbReference>
<dbReference type="NCBIfam" id="TIGR00693">
    <property type="entry name" value="thiE"/>
    <property type="match status" value="1"/>
</dbReference>
<gene>
    <name evidence="9 13" type="primary">thiE</name>
    <name evidence="13" type="ORF">KS407_00855</name>
</gene>
<evidence type="ECO:0000256" key="3">
    <source>
        <dbReference type="ARBA" id="ARBA00022723"/>
    </source>
</evidence>
<feature type="binding site" evidence="9">
    <location>
        <position position="79"/>
    </location>
    <ligand>
        <name>4-amino-2-methyl-5-(diphosphooxymethyl)pyrimidine</name>
        <dbReference type="ChEBI" id="CHEBI:57841"/>
    </ligand>
</feature>
<feature type="binding site" evidence="9">
    <location>
        <position position="80"/>
    </location>
    <ligand>
        <name>Mg(2+)</name>
        <dbReference type="ChEBI" id="CHEBI:18420"/>
    </ligand>
</feature>
<dbReference type="Proteomes" id="UP000790580">
    <property type="component" value="Unassembled WGS sequence"/>
</dbReference>
<feature type="binding site" evidence="9">
    <location>
        <begin position="44"/>
        <end position="48"/>
    </location>
    <ligand>
        <name>4-amino-2-methyl-5-(diphosphooxymethyl)pyrimidine</name>
        <dbReference type="ChEBI" id="CHEBI:57841"/>
    </ligand>
</feature>
<dbReference type="Pfam" id="PF02581">
    <property type="entry name" value="TMP-TENI"/>
    <property type="match status" value="1"/>
</dbReference>
<dbReference type="GO" id="GO:0004789">
    <property type="term" value="F:thiamine-phosphate diphosphorylase activity"/>
    <property type="evidence" value="ECO:0007669"/>
    <property type="project" value="UniProtKB-EC"/>
</dbReference>
<evidence type="ECO:0000313" key="13">
    <source>
        <dbReference type="EMBL" id="MBU9719987.1"/>
    </source>
</evidence>
<comment type="caution">
    <text evidence="13">The sequence shown here is derived from an EMBL/GenBank/DDBJ whole genome shotgun (WGS) entry which is preliminary data.</text>
</comment>
<sequence length="216" mass="23096">MARISSDKMRDYLKVYFIAGSPNSTNPLPQVLQQAIEGGVTLFQFREKGKDHLQGKDKEALGKGLKKICKDNNIPFIVNDDVDLAITLDADGVHVGQDDGNVAAIRERIGDRILGVSAHNYEEAVQALADGADYLGVGPVFPTDTKADAEDVCGPDFIAELREQGIHVPIVAIGGITESNADQVVSGKADGMSVISAITKAEDPTVAAKNLLRVWK</sequence>
<organism evidence="13 14">
    <name type="scientific">Evansella alkalicola</name>
    <dbReference type="NCBI Taxonomy" id="745819"/>
    <lineage>
        <taxon>Bacteria</taxon>
        <taxon>Bacillati</taxon>
        <taxon>Bacillota</taxon>
        <taxon>Bacilli</taxon>
        <taxon>Bacillales</taxon>
        <taxon>Bacillaceae</taxon>
        <taxon>Evansella</taxon>
    </lineage>
</organism>
<dbReference type="InterPro" id="IPR034291">
    <property type="entry name" value="TMP_synthase"/>
</dbReference>
<comment type="catalytic activity">
    <reaction evidence="6 9 10">
        <text>4-methyl-5-(2-phosphooxyethyl)-thiazole + 4-amino-2-methyl-5-(diphosphooxymethyl)pyrimidine + H(+) = thiamine phosphate + diphosphate</text>
        <dbReference type="Rhea" id="RHEA:22328"/>
        <dbReference type="ChEBI" id="CHEBI:15378"/>
        <dbReference type="ChEBI" id="CHEBI:33019"/>
        <dbReference type="ChEBI" id="CHEBI:37575"/>
        <dbReference type="ChEBI" id="CHEBI:57841"/>
        <dbReference type="ChEBI" id="CHEBI:58296"/>
        <dbReference type="EC" id="2.5.1.3"/>
    </reaction>
</comment>
<evidence type="ECO:0000256" key="10">
    <source>
        <dbReference type="RuleBase" id="RU003826"/>
    </source>
</evidence>
<evidence type="ECO:0000256" key="1">
    <source>
        <dbReference type="ARBA" id="ARBA00005165"/>
    </source>
</evidence>
<evidence type="ECO:0000259" key="12">
    <source>
        <dbReference type="Pfam" id="PF02581"/>
    </source>
</evidence>
<dbReference type="CDD" id="cd00564">
    <property type="entry name" value="TMP_TenI"/>
    <property type="match status" value="1"/>
</dbReference>
<dbReference type="PANTHER" id="PTHR20857">
    <property type="entry name" value="THIAMINE-PHOSPHATE PYROPHOSPHORYLASE"/>
    <property type="match status" value="1"/>
</dbReference>
<dbReference type="InterPro" id="IPR036206">
    <property type="entry name" value="ThiamineP_synth_sf"/>
</dbReference>
<feature type="binding site" evidence="9">
    <location>
        <position position="117"/>
    </location>
    <ligand>
        <name>4-amino-2-methyl-5-(diphosphooxymethyl)pyrimidine</name>
        <dbReference type="ChEBI" id="CHEBI:57841"/>
    </ligand>
</feature>
<reference evidence="13 14" key="1">
    <citation type="submission" date="2021-06" db="EMBL/GenBank/DDBJ databases">
        <title>Bacillus sp. RD4P76, an endophyte from a halophyte.</title>
        <authorList>
            <person name="Sun J.-Q."/>
        </authorList>
    </citation>
    <scope>NUCLEOTIDE SEQUENCE [LARGE SCALE GENOMIC DNA]</scope>
    <source>
        <strain evidence="13 14">JCM 17098</strain>
    </source>
</reference>
<keyword evidence="5 9" id="KW-0784">Thiamine biosynthesis</keyword>
<evidence type="ECO:0000256" key="11">
    <source>
        <dbReference type="RuleBase" id="RU004253"/>
    </source>
</evidence>
<feature type="domain" description="Thiamine phosphate synthase/TenI" evidence="12">
    <location>
        <begin position="15"/>
        <end position="198"/>
    </location>
</feature>
<name>A0ABS6JN48_9BACI</name>
<dbReference type="EMBL" id="JAHQCR010000009">
    <property type="protein sequence ID" value="MBU9719987.1"/>
    <property type="molecule type" value="Genomic_DNA"/>
</dbReference>
<comment type="catalytic activity">
    <reaction evidence="7 9 10">
        <text>2-(2-carboxy-4-methylthiazol-5-yl)ethyl phosphate + 4-amino-2-methyl-5-(diphosphooxymethyl)pyrimidine + 2 H(+) = thiamine phosphate + CO2 + diphosphate</text>
        <dbReference type="Rhea" id="RHEA:47848"/>
        <dbReference type="ChEBI" id="CHEBI:15378"/>
        <dbReference type="ChEBI" id="CHEBI:16526"/>
        <dbReference type="ChEBI" id="CHEBI:33019"/>
        <dbReference type="ChEBI" id="CHEBI:37575"/>
        <dbReference type="ChEBI" id="CHEBI:57841"/>
        <dbReference type="ChEBI" id="CHEBI:62890"/>
        <dbReference type="EC" id="2.5.1.3"/>
    </reaction>
</comment>
<dbReference type="EC" id="2.5.1.3" evidence="9"/>
<dbReference type="SUPFAM" id="SSF51391">
    <property type="entry name" value="Thiamin phosphate synthase"/>
    <property type="match status" value="1"/>
</dbReference>
<evidence type="ECO:0000256" key="2">
    <source>
        <dbReference type="ARBA" id="ARBA00022679"/>
    </source>
</evidence>
<keyword evidence="3 9" id="KW-0479">Metal-binding</keyword>
<feature type="binding site" evidence="9">
    <location>
        <position position="99"/>
    </location>
    <ligand>
        <name>Mg(2+)</name>
        <dbReference type="ChEBI" id="CHEBI:18420"/>
    </ligand>
</feature>
<comment type="pathway">
    <text evidence="1 9 11">Cofactor biosynthesis; thiamine diphosphate biosynthesis; thiamine phosphate from 4-amino-2-methyl-5-diphosphomethylpyrimidine and 4-methyl-5-(2-phosphoethyl)-thiazole: step 1/1.</text>
</comment>
<evidence type="ECO:0000256" key="9">
    <source>
        <dbReference type="HAMAP-Rule" id="MF_00097"/>
    </source>
</evidence>
<feature type="binding site" evidence="9">
    <location>
        <position position="175"/>
    </location>
    <ligand>
        <name>2-[(2R,5Z)-2-carboxy-4-methylthiazol-5(2H)-ylidene]ethyl phosphate</name>
        <dbReference type="ChEBI" id="CHEBI:62899"/>
    </ligand>
</feature>
<protein>
    <recommendedName>
        <fullName evidence="9">Thiamine-phosphate synthase</fullName>
        <shortName evidence="9">TP synthase</shortName>
        <shortName evidence="9">TPS</shortName>
        <ecNumber evidence="9">2.5.1.3</ecNumber>
    </recommendedName>
    <alternativeName>
        <fullName evidence="9">Thiamine-phosphate pyrophosphorylase</fullName>
        <shortName evidence="9">TMP pyrophosphorylase</shortName>
        <shortName evidence="9">TMP-PPase</shortName>
    </alternativeName>
</protein>
<evidence type="ECO:0000313" key="14">
    <source>
        <dbReference type="Proteomes" id="UP000790580"/>
    </source>
</evidence>
<comment type="cofactor">
    <cofactor evidence="9">
        <name>Mg(2+)</name>
        <dbReference type="ChEBI" id="CHEBI:18420"/>
    </cofactor>
    <text evidence="9">Binds 1 Mg(2+) ion per subunit.</text>
</comment>
<keyword evidence="14" id="KW-1185">Reference proteome</keyword>
<dbReference type="Gene3D" id="3.20.20.70">
    <property type="entry name" value="Aldolase class I"/>
    <property type="match status" value="1"/>
</dbReference>
<feature type="binding site" evidence="9">
    <location>
        <begin position="143"/>
        <end position="145"/>
    </location>
    <ligand>
        <name>2-[(2R,5Z)-2-carboxy-4-methylthiazol-5(2H)-ylidene]ethyl phosphate</name>
        <dbReference type="ChEBI" id="CHEBI:62899"/>
    </ligand>
</feature>
<comment type="similarity">
    <text evidence="9 10">Belongs to the thiamine-phosphate synthase family.</text>
</comment>
<evidence type="ECO:0000256" key="8">
    <source>
        <dbReference type="ARBA" id="ARBA00047883"/>
    </source>
</evidence>
<proteinExistence type="inferred from homology"/>
<evidence type="ECO:0000256" key="5">
    <source>
        <dbReference type="ARBA" id="ARBA00022977"/>
    </source>
</evidence>
<feature type="binding site" evidence="9">
    <location>
        <begin position="195"/>
        <end position="196"/>
    </location>
    <ligand>
        <name>2-[(2R,5Z)-2-carboxy-4-methylthiazol-5(2H)-ylidene]ethyl phosphate</name>
        <dbReference type="ChEBI" id="CHEBI:62899"/>
    </ligand>
</feature>
<evidence type="ECO:0000256" key="6">
    <source>
        <dbReference type="ARBA" id="ARBA00047334"/>
    </source>
</evidence>